<keyword evidence="3" id="KW-1185">Reference proteome</keyword>
<keyword evidence="1" id="KW-0732">Signal</keyword>
<evidence type="ECO:0000256" key="1">
    <source>
        <dbReference type="SAM" id="SignalP"/>
    </source>
</evidence>
<organism evidence="2 3">
    <name type="scientific">Amblyomma americanum</name>
    <name type="common">Lone star tick</name>
    <dbReference type="NCBI Taxonomy" id="6943"/>
    <lineage>
        <taxon>Eukaryota</taxon>
        <taxon>Metazoa</taxon>
        <taxon>Ecdysozoa</taxon>
        <taxon>Arthropoda</taxon>
        <taxon>Chelicerata</taxon>
        <taxon>Arachnida</taxon>
        <taxon>Acari</taxon>
        <taxon>Parasitiformes</taxon>
        <taxon>Ixodida</taxon>
        <taxon>Ixodoidea</taxon>
        <taxon>Ixodidae</taxon>
        <taxon>Amblyomminae</taxon>
        <taxon>Amblyomma</taxon>
    </lineage>
</organism>
<evidence type="ECO:0000313" key="2">
    <source>
        <dbReference type="EMBL" id="KAK8773429.1"/>
    </source>
</evidence>
<sequence length="78" mass="8177">MAATVLAMASAMAATALAATAATAVSSRVDTTKADVQSELRQLSCLFFRCQNIGGGIKEKLHACSVLLLVYLLCTKQK</sequence>
<feature type="signal peptide" evidence="1">
    <location>
        <begin position="1"/>
        <end position="18"/>
    </location>
</feature>
<dbReference type="AlphaFoldDB" id="A0AAQ4EF66"/>
<evidence type="ECO:0008006" key="4">
    <source>
        <dbReference type="Google" id="ProtNLM"/>
    </source>
</evidence>
<comment type="caution">
    <text evidence="2">The sequence shown here is derived from an EMBL/GenBank/DDBJ whole genome shotgun (WGS) entry which is preliminary data.</text>
</comment>
<accession>A0AAQ4EF66</accession>
<feature type="chain" id="PRO_5043054741" description="Secreted protein" evidence="1">
    <location>
        <begin position="19"/>
        <end position="78"/>
    </location>
</feature>
<gene>
    <name evidence="2" type="ORF">V5799_012040</name>
</gene>
<name>A0AAQ4EF66_AMBAM</name>
<protein>
    <recommendedName>
        <fullName evidence="4">Secreted protein</fullName>
    </recommendedName>
</protein>
<proteinExistence type="predicted"/>
<reference evidence="2 3" key="1">
    <citation type="journal article" date="2023" name="Arcadia Sci">
        <title>De novo assembly of a long-read Amblyomma americanum tick genome.</title>
        <authorList>
            <person name="Chou S."/>
            <person name="Poskanzer K.E."/>
            <person name="Rollins M."/>
            <person name="Thuy-Boun P.S."/>
        </authorList>
    </citation>
    <scope>NUCLEOTIDE SEQUENCE [LARGE SCALE GENOMIC DNA]</scope>
    <source>
        <strain evidence="2">F_SG_1</strain>
        <tissue evidence="2">Salivary glands</tissue>
    </source>
</reference>
<evidence type="ECO:0000313" key="3">
    <source>
        <dbReference type="Proteomes" id="UP001321473"/>
    </source>
</evidence>
<dbReference type="EMBL" id="JARKHS020016934">
    <property type="protein sequence ID" value="KAK8773429.1"/>
    <property type="molecule type" value="Genomic_DNA"/>
</dbReference>
<dbReference type="Proteomes" id="UP001321473">
    <property type="component" value="Unassembled WGS sequence"/>
</dbReference>